<reference evidence="1" key="1">
    <citation type="submission" date="2019-10" db="EMBL/GenBank/DDBJ databases">
        <authorList>
            <consortium name="DOE Joint Genome Institute"/>
            <person name="Kuo A."/>
            <person name="Miyauchi S."/>
            <person name="Kiss E."/>
            <person name="Drula E."/>
            <person name="Kohler A."/>
            <person name="Sanchez-Garcia M."/>
            <person name="Andreopoulos B."/>
            <person name="Barry K.W."/>
            <person name="Bonito G."/>
            <person name="Buee M."/>
            <person name="Carver A."/>
            <person name="Chen C."/>
            <person name="Cichocki N."/>
            <person name="Clum A."/>
            <person name="Culley D."/>
            <person name="Crous P.W."/>
            <person name="Fauchery L."/>
            <person name="Girlanda M."/>
            <person name="Hayes R."/>
            <person name="Keri Z."/>
            <person name="Labutti K."/>
            <person name="Lipzen A."/>
            <person name="Lombard V."/>
            <person name="Magnuson J."/>
            <person name="Maillard F."/>
            <person name="Morin E."/>
            <person name="Murat C."/>
            <person name="Nolan M."/>
            <person name="Ohm R."/>
            <person name="Pangilinan J."/>
            <person name="Pereira M."/>
            <person name="Perotto S."/>
            <person name="Peter M."/>
            <person name="Riley R."/>
            <person name="Sitrit Y."/>
            <person name="Stielow B."/>
            <person name="Szollosi G."/>
            <person name="Zifcakova L."/>
            <person name="Stursova M."/>
            <person name="Spatafora J.W."/>
            <person name="Tedersoo L."/>
            <person name="Vaario L.-M."/>
            <person name="Yamada A."/>
            <person name="Yan M."/>
            <person name="Wang P."/>
            <person name="Xu J."/>
            <person name="Bruns T."/>
            <person name="Baldrian P."/>
            <person name="Vilgalys R."/>
            <person name="Henrissat B."/>
            <person name="Grigoriev I.V."/>
            <person name="Hibbett D."/>
            <person name="Nagy L.G."/>
            <person name="Martin F.M."/>
        </authorList>
    </citation>
    <scope>NUCLEOTIDE SEQUENCE</scope>
    <source>
        <strain evidence="1">P2</strain>
    </source>
</reference>
<name>A0ACB6ZWJ2_THEGA</name>
<proteinExistence type="predicted"/>
<accession>A0ACB6ZWJ2</accession>
<gene>
    <name evidence="1" type="ORF">BDM02DRAFT_3086321</name>
</gene>
<organism evidence="1 2">
    <name type="scientific">Thelephora ganbajun</name>
    <name type="common">Ganba fungus</name>
    <dbReference type="NCBI Taxonomy" id="370292"/>
    <lineage>
        <taxon>Eukaryota</taxon>
        <taxon>Fungi</taxon>
        <taxon>Dikarya</taxon>
        <taxon>Basidiomycota</taxon>
        <taxon>Agaricomycotina</taxon>
        <taxon>Agaricomycetes</taxon>
        <taxon>Thelephorales</taxon>
        <taxon>Thelephoraceae</taxon>
        <taxon>Thelephora</taxon>
    </lineage>
</organism>
<reference evidence="1" key="2">
    <citation type="journal article" date="2020" name="Nat. Commun.">
        <title>Large-scale genome sequencing of mycorrhizal fungi provides insights into the early evolution of symbiotic traits.</title>
        <authorList>
            <person name="Miyauchi S."/>
            <person name="Kiss E."/>
            <person name="Kuo A."/>
            <person name="Drula E."/>
            <person name="Kohler A."/>
            <person name="Sanchez-Garcia M."/>
            <person name="Morin E."/>
            <person name="Andreopoulos B."/>
            <person name="Barry K.W."/>
            <person name="Bonito G."/>
            <person name="Buee M."/>
            <person name="Carver A."/>
            <person name="Chen C."/>
            <person name="Cichocki N."/>
            <person name="Clum A."/>
            <person name="Culley D."/>
            <person name="Crous P.W."/>
            <person name="Fauchery L."/>
            <person name="Girlanda M."/>
            <person name="Hayes R.D."/>
            <person name="Keri Z."/>
            <person name="LaButti K."/>
            <person name="Lipzen A."/>
            <person name="Lombard V."/>
            <person name="Magnuson J."/>
            <person name="Maillard F."/>
            <person name="Murat C."/>
            <person name="Nolan M."/>
            <person name="Ohm R.A."/>
            <person name="Pangilinan J."/>
            <person name="Pereira M.F."/>
            <person name="Perotto S."/>
            <person name="Peter M."/>
            <person name="Pfister S."/>
            <person name="Riley R."/>
            <person name="Sitrit Y."/>
            <person name="Stielow J.B."/>
            <person name="Szollosi G."/>
            <person name="Zifcakova L."/>
            <person name="Stursova M."/>
            <person name="Spatafora J.W."/>
            <person name="Tedersoo L."/>
            <person name="Vaario L.M."/>
            <person name="Yamada A."/>
            <person name="Yan M."/>
            <person name="Wang P."/>
            <person name="Xu J."/>
            <person name="Bruns T."/>
            <person name="Baldrian P."/>
            <person name="Vilgalys R."/>
            <person name="Dunand C."/>
            <person name="Henrissat B."/>
            <person name="Grigoriev I.V."/>
            <person name="Hibbett D."/>
            <person name="Nagy L.G."/>
            <person name="Martin F.M."/>
        </authorList>
    </citation>
    <scope>NUCLEOTIDE SEQUENCE</scope>
    <source>
        <strain evidence="1">P2</strain>
    </source>
</reference>
<dbReference type="Proteomes" id="UP000886501">
    <property type="component" value="Unassembled WGS sequence"/>
</dbReference>
<keyword evidence="2" id="KW-1185">Reference proteome</keyword>
<dbReference type="EMBL" id="MU117962">
    <property type="protein sequence ID" value="KAF9654021.1"/>
    <property type="molecule type" value="Genomic_DNA"/>
</dbReference>
<comment type="caution">
    <text evidence="1">The sequence shown here is derived from an EMBL/GenBank/DDBJ whole genome shotgun (WGS) entry which is preliminary data.</text>
</comment>
<sequence length="868" mass="96685">MSWPNESGQELPLEVLLSLQRILDLQHGNGADTFDGVAGQFDTVGFLNQLFPTEASLGELETVQQRLADHERQMKAQVDELTEELKANQDPNRMQLIQEMISELLGQMSRIQEKASESEAIVKNITKDIQILDLAKKNLMLSTTSLQRLQSLVNEIAQLESLIRENRYHDIVHAYEAVKQLSLTFKSYTAVPTIAQVWRRVQDIQGELRAKVDADFDALYTSSPARTLPPETVNSICLIADAIGPDVRLQMVERYVGSEFKEYRRIFRPSDEAGGLDNVGRRFAWFRRVLVRHESEMENDKDGKRVFPDSWKVGWAMFAKFSEITREDLAVVLSKTAPTLTVQQLLDTLQPTMEFEALMSRKWSTSLIELLTRGNPNDPRPPKSITSVFELYMGVFVDAQDRALADMLASHRNGLRARSSLEARPSSDTPNPGAEEDSAPLIVHPSSTELFYFIGHNLEQCANLGRTGTGKALFDLLAVHKKWLKVYAEDMLLASIKKPTVQFQPRKSTESRFDSTQMKNACLAINTADYCQTTAIELEEKIRERIADEYKEDVSLSEEFDIFVTVISVAIVSLLKELEAALDPSCLGIARTAWSQLNLVSGPSKNVLDLIQAVEGVVQAVKDRVEQPKYTRNFLDKAASLILAKFTHALVKSRPLKETGAEQLIIDLQALKACLLKIYGFTPCRVYSPQLTPHSYTKTINKNTQRLESLLKVIVTPADPPEGFILNYTLLIGDASFSNFQKILDLKGTPKAEQNGLLDSFLTITSTKPELETASFLSSLDMDPSAGNIVATTSSPGGSRVSLPSLVAQVSSSGGGDNIFSALTSPPLAEKDANGKNDPAGEKKREVFSDFRRFVSFAVRRERGEKAE</sequence>
<evidence type="ECO:0000313" key="2">
    <source>
        <dbReference type="Proteomes" id="UP000886501"/>
    </source>
</evidence>
<protein>
    <submittedName>
        <fullName evidence="1">Uncharacterized protein</fullName>
    </submittedName>
</protein>
<evidence type="ECO:0000313" key="1">
    <source>
        <dbReference type="EMBL" id="KAF9654021.1"/>
    </source>
</evidence>